<keyword evidence="2" id="KW-0677">Repeat</keyword>
<dbReference type="SUPFAM" id="SSF50978">
    <property type="entry name" value="WD40 repeat-like"/>
    <property type="match status" value="1"/>
</dbReference>
<feature type="domain" description="F-box" evidence="5">
    <location>
        <begin position="401"/>
        <end position="450"/>
    </location>
</feature>
<dbReference type="Pfam" id="PF14912">
    <property type="entry name" value="THEG"/>
    <property type="match status" value="2"/>
</dbReference>
<dbReference type="Pfam" id="PF00400">
    <property type="entry name" value="WD40"/>
    <property type="match status" value="3"/>
</dbReference>
<feature type="region of interest" description="Disordered" evidence="4">
    <location>
        <begin position="827"/>
        <end position="858"/>
    </location>
</feature>
<keyword evidence="8" id="KW-1185">Reference proteome</keyword>
<feature type="region of interest" description="Disordered" evidence="4">
    <location>
        <begin position="996"/>
        <end position="1040"/>
    </location>
</feature>
<dbReference type="InterPro" id="IPR036322">
    <property type="entry name" value="WD40_repeat_dom_sf"/>
</dbReference>
<evidence type="ECO:0000259" key="5">
    <source>
        <dbReference type="PROSITE" id="PS50181"/>
    </source>
</evidence>
<evidence type="ECO:0000256" key="4">
    <source>
        <dbReference type="SAM" id="MobiDB-lite"/>
    </source>
</evidence>
<dbReference type="SMART" id="SM00320">
    <property type="entry name" value="WD40"/>
    <property type="match status" value="5"/>
</dbReference>
<proteinExistence type="predicted"/>
<dbReference type="CDD" id="cd00200">
    <property type="entry name" value="WD40"/>
    <property type="match status" value="1"/>
</dbReference>
<evidence type="ECO:0000256" key="2">
    <source>
        <dbReference type="ARBA" id="ARBA00022737"/>
    </source>
</evidence>
<dbReference type="InterPro" id="IPR001810">
    <property type="entry name" value="F-box_dom"/>
</dbReference>
<dbReference type="SMART" id="SM00705">
    <property type="entry name" value="THEG"/>
    <property type="match status" value="3"/>
</dbReference>
<dbReference type="Proteomes" id="UP000663828">
    <property type="component" value="Unassembled WGS sequence"/>
</dbReference>
<keyword evidence="1 3" id="KW-0853">WD repeat</keyword>
<evidence type="ECO:0000313" key="6">
    <source>
        <dbReference type="EMBL" id="CAF0893268.1"/>
    </source>
</evidence>
<protein>
    <recommendedName>
        <fullName evidence="5">F-box domain-containing protein</fullName>
    </recommendedName>
</protein>
<dbReference type="SUPFAM" id="SSF81383">
    <property type="entry name" value="F-box domain"/>
    <property type="match status" value="1"/>
</dbReference>
<dbReference type="PROSITE" id="PS50181">
    <property type="entry name" value="FBOX"/>
    <property type="match status" value="1"/>
</dbReference>
<dbReference type="InterPro" id="IPR036047">
    <property type="entry name" value="F-box-like_dom_sf"/>
</dbReference>
<dbReference type="PANTHER" id="PTHR19872">
    <property type="entry name" value="UBIQUITIN LIGASE SPECIFICITY FACTOR/HREP PROTEIN"/>
    <property type="match status" value="1"/>
</dbReference>
<dbReference type="InterPro" id="IPR001680">
    <property type="entry name" value="WD40_rpt"/>
</dbReference>
<evidence type="ECO:0000313" key="7">
    <source>
        <dbReference type="EMBL" id="CAF0941779.1"/>
    </source>
</evidence>
<dbReference type="Gene3D" id="2.130.10.10">
    <property type="entry name" value="YVTN repeat-like/Quinoprotein amine dehydrogenase"/>
    <property type="match status" value="1"/>
</dbReference>
<evidence type="ECO:0000256" key="3">
    <source>
        <dbReference type="PROSITE-ProRule" id="PRU00221"/>
    </source>
</evidence>
<feature type="compositionally biased region" description="Low complexity" evidence="4">
    <location>
        <begin position="845"/>
        <end position="855"/>
    </location>
</feature>
<name>A0A813Z4N1_ADIRI</name>
<feature type="repeat" description="WD" evidence="3">
    <location>
        <begin position="756"/>
        <end position="778"/>
    </location>
</feature>
<sequence length="1103" mass="125419">MPISSGAVPFSPRVTDKRTVHEFEKSPYSIVRSSSLNYHATQRIASLSRPKIRRDTMIRDGFDRDYSNPRYSGVTRAAANAGCSDRLSDLARPVPLPVEHKYELSCPRPISRAALSYHASARVQELAEAKKPANMETPKTSYEDNIDPDYIHIVLRSGLTSFRDAFVVTCRSSDHPHNQCGQCKACLVDSRIQEAKDWWLQTNDLVRRRFLLALISRLKLDLLDHLAQILKPFVNAKDYTYARNKVDRCTRPSTGSAKRTQDSDPIKRQEEATKLIQWFNDEDKYSQGSFILSILQWCDGHLIFTIAVNIFSIQDMDSDDEDCHNDWNITNRSRFSSAVTVPTQTAMSIPSATAPILKRPKTSGPSTTHRKSAVSFALPLSNNNDSDIETPSPTKRAPKYKDFIRQLPIYLAKSILNMLDIQSLDKCKLVSAYWKKMVMEVAEDAEMTKLRYDDVMLLQSSAALQCNPYFARDILVPVPDLYRTTTDETAARKKKSSNDKDISGWNKIYETIKIPTRYVLMEERNVYCGPYNVLLLKDDSERHRPAHMSGESVVAIASRDSRVRLIDMQSAQEKSIVLVGHAASVHCIYVQEDKKRVFTGSYDLTVRCWSLETGRCMKLYHGHERTVTCLAVFLDFIAAGGNDNICLVWRYKRHRPWRVFKHRHPVSCVAINDDITVSGDIQGKIKVWHNLSGTFIKCVRHRLAITDVKFDKWHIASSSRDNYANVWTTQGTLNKPLSALRHPKEVLCIEYLYLRIITGCADGKIRIWNALSGSCLRVMRGNSVSEPVTSLVATPHRLLVNTKSSLLLMNFEPITFDYTLEEDVPPVRETSTSPLLSATKRRSASVRSRQSSALSTRPASEIIEEKKKEVTIVTNKESPGQGLSLEETKELLRRQIRGGEEEKRNLVPDEFQRIQQSSFYKADRSQDDTVCAEHRPTPLKMMNRPPSSPSRFDLRKHMASTESIFYTRPPTEVASLPPNAPLSRFDIIHRPPSRIRVRSSPRHVEVTSSPLKLSSSDEDKPQQTPKPIRPRTSPPIPTYEVKRGGKIYRVVVGYVSPHTSPLQRRALHLKTNEELDTVLKQIKQQQNIQRATKQQIWMGLSTS</sequence>
<dbReference type="AlphaFoldDB" id="A0A813Z4N1"/>
<dbReference type="Proteomes" id="UP000663852">
    <property type="component" value="Unassembled WGS sequence"/>
</dbReference>
<evidence type="ECO:0000256" key="1">
    <source>
        <dbReference type="ARBA" id="ARBA00022574"/>
    </source>
</evidence>
<dbReference type="PANTHER" id="PTHR19872:SF7">
    <property type="entry name" value="F-BOX AND WD REPEAT DOMAIN CONTAINING PROTEIN 10B-RELATED"/>
    <property type="match status" value="1"/>
</dbReference>
<dbReference type="EMBL" id="CAJNOJ010000044">
    <property type="protein sequence ID" value="CAF0941779.1"/>
    <property type="molecule type" value="Genomic_DNA"/>
</dbReference>
<dbReference type="InterPro" id="IPR006623">
    <property type="entry name" value="THEG"/>
</dbReference>
<dbReference type="EMBL" id="CAJNOR010000368">
    <property type="protein sequence ID" value="CAF0893268.1"/>
    <property type="molecule type" value="Genomic_DNA"/>
</dbReference>
<dbReference type="OrthoDB" id="674604at2759"/>
<accession>A0A813Z4N1</accession>
<reference evidence="6" key="1">
    <citation type="submission" date="2021-02" db="EMBL/GenBank/DDBJ databases">
        <authorList>
            <person name="Nowell W R."/>
        </authorList>
    </citation>
    <scope>NUCLEOTIDE SEQUENCE</scope>
</reference>
<dbReference type="InterPro" id="IPR051075">
    <property type="entry name" value="SCF_subunit_WD-repeat"/>
</dbReference>
<evidence type="ECO:0000313" key="8">
    <source>
        <dbReference type="Proteomes" id="UP000663828"/>
    </source>
</evidence>
<dbReference type="PROSITE" id="PS50294">
    <property type="entry name" value="WD_REPEATS_REGION"/>
    <property type="match status" value="1"/>
</dbReference>
<feature type="repeat" description="WD" evidence="3">
    <location>
        <begin position="578"/>
        <end position="619"/>
    </location>
</feature>
<comment type="caution">
    <text evidence="6">The sequence shown here is derived from an EMBL/GenBank/DDBJ whole genome shotgun (WGS) entry which is preliminary data.</text>
</comment>
<gene>
    <name evidence="7" type="ORF">EDS130_LOCUS11858</name>
    <name evidence="6" type="ORF">XAT740_LOCUS7626</name>
</gene>
<dbReference type="InterPro" id="IPR015943">
    <property type="entry name" value="WD40/YVTN_repeat-like_dom_sf"/>
</dbReference>
<dbReference type="PROSITE" id="PS50082">
    <property type="entry name" value="WD_REPEATS_2"/>
    <property type="match status" value="2"/>
</dbReference>
<dbReference type="Gene3D" id="1.20.1280.50">
    <property type="match status" value="1"/>
</dbReference>
<organism evidence="6 8">
    <name type="scientific">Adineta ricciae</name>
    <name type="common">Rotifer</name>
    <dbReference type="NCBI Taxonomy" id="249248"/>
    <lineage>
        <taxon>Eukaryota</taxon>
        <taxon>Metazoa</taxon>
        <taxon>Spiralia</taxon>
        <taxon>Gnathifera</taxon>
        <taxon>Rotifera</taxon>
        <taxon>Eurotatoria</taxon>
        <taxon>Bdelloidea</taxon>
        <taxon>Adinetida</taxon>
        <taxon>Adinetidae</taxon>
        <taxon>Adineta</taxon>
    </lineage>
</organism>